<feature type="compositionally biased region" description="Basic and acidic residues" evidence="1">
    <location>
        <begin position="330"/>
        <end position="342"/>
    </location>
</feature>
<dbReference type="OrthoDB" id="2370292at2"/>
<feature type="domain" description="VWFA" evidence="2">
    <location>
        <begin position="442"/>
        <end position="633"/>
    </location>
</feature>
<dbReference type="SMART" id="SM00327">
    <property type="entry name" value="VWA"/>
    <property type="match status" value="1"/>
</dbReference>
<dbReference type="STRING" id="545501.BN997_03016"/>
<dbReference type="PANTHER" id="PTHR41248">
    <property type="entry name" value="NORD PROTEIN"/>
    <property type="match status" value="1"/>
</dbReference>
<proteinExistence type="predicted"/>
<evidence type="ECO:0000313" key="3">
    <source>
        <dbReference type="EMBL" id="CEI83125.1"/>
    </source>
</evidence>
<evidence type="ECO:0000313" key="4">
    <source>
        <dbReference type="Proteomes" id="UP000040453"/>
    </source>
</evidence>
<feature type="region of interest" description="Disordered" evidence="1">
    <location>
        <begin position="319"/>
        <end position="357"/>
    </location>
</feature>
<dbReference type="CDD" id="cd01454">
    <property type="entry name" value="vWA_norD_type"/>
    <property type="match status" value="1"/>
</dbReference>
<dbReference type="RefSeq" id="WP_042533359.1">
    <property type="nucleotide sequence ID" value="NZ_CDGG01000001.1"/>
</dbReference>
<sequence>MYRFHQTKVDTHLFMQLQDLTTVLAKNEQLQFESSFGSFIDITENKVTAGRFWDRLPAEMQEAGAKSDVILRTLGTLHQTDVKILQQFKKDWEDSLLPKFAIQLMTLLEDIRLEDAIRKERPGTKRNFSYRRAYFHHYFTTQLQSNVTRSYATDEIFCMIYLLLFANQPDPGFPRVEKAQLEMLDSIKGHLYSVFETKHTRDNVALTEQIMRKMQQAGYTDSIHEYFILPIGHVESYEKNTLFDELTRTDPLVNDDQQEETNEENEYFDETFSTWHRENKNDDRKQNFLQFELEQGTKTSMLGGGARETEDGDQAMAAIQGTSGQSKQNDYSDKETLTKEENTSENSSESSFGKENEHAQMFTEYAETPTEDEQLQYRQFVEEIDPFKRKLAKTIQLTLEHKQDTPRTDLLFGRLSKKLLPIFLEDSPRVFYKKEQESKEFDAVFTLLIDCSASMENKMEETKRGVTLFHEVLKELRIPHEIIGFWEDANKASDSYQPNYLQYIQTVEDSLYKEQGAKIMQLEAQEDNRDGFSIRHVTKKLIPRSEKNKFLLIFSDGQPAASGYDQNGIVDTYQAVAEARKHQIDVVGMFLANGQIEENDDTMMQNIYGKERIMVPDVSALPEHFTPLLKRLLLKAI</sequence>
<feature type="compositionally biased region" description="Polar residues" evidence="1">
    <location>
        <begin position="320"/>
        <end position="329"/>
    </location>
</feature>
<evidence type="ECO:0000259" key="2">
    <source>
        <dbReference type="SMART" id="SM00327"/>
    </source>
</evidence>
<keyword evidence="4" id="KW-1185">Reference proteome</keyword>
<accession>A0A0A1MCM9</accession>
<evidence type="ECO:0000256" key="1">
    <source>
        <dbReference type="SAM" id="MobiDB-lite"/>
    </source>
</evidence>
<name>A0A0A1MCM9_9BACI</name>
<dbReference type="Proteomes" id="UP000040453">
    <property type="component" value="Unassembled WGS sequence"/>
</dbReference>
<reference evidence="3 4" key="1">
    <citation type="submission" date="2014-11" db="EMBL/GenBank/DDBJ databases">
        <authorList>
            <person name="Urmite Genomes Urmite Genomes"/>
        </authorList>
    </citation>
    <scope>NUCLEOTIDE SEQUENCE [LARGE SCALE GENOMIC DNA]</scope>
    <source>
        <strain evidence="3 4">Oc5</strain>
    </source>
</reference>
<dbReference type="Gene3D" id="3.40.50.410">
    <property type="entry name" value="von Willebrand factor, type A domain"/>
    <property type="match status" value="1"/>
</dbReference>
<organism evidence="3 4">
    <name type="scientific">Oceanobacillus oncorhynchi</name>
    <dbReference type="NCBI Taxonomy" id="545501"/>
    <lineage>
        <taxon>Bacteria</taxon>
        <taxon>Bacillati</taxon>
        <taxon>Bacillota</taxon>
        <taxon>Bacilli</taxon>
        <taxon>Bacillales</taxon>
        <taxon>Bacillaceae</taxon>
        <taxon>Oceanobacillus</taxon>
    </lineage>
</organism>
<dbReference type="SUPFAM" id="SSF53300">
    <property type="entry name" value="vWA-like"/>
    <property type="match status" value="1"/>
</dbReference>
<dbReference type="InterPro" id="IPR002035">
    <property type="entry name" value="VWF_A"/>
</dbReference>
<dbReference type="EMBL" id="CDGG01000001">
    <property type="protein sequence ID" value="CEI83125.1"/>
    <property type="molecule type" value="Genomic_DNA"/>
</dbReference>
<dbReference type="InterPro" id="IPR025861">
    <property type="entry name" value="CobT_VWA_dom"/>
</dbReference>
<dbReference type="InterPro" id="IPR036465">
    <property type="entry name" value="vWFA_dom_sf"/>
</dbReference>
<gene>
    <name evidence="3" type="ORF">BN997_03016</name>
</gene>
<dbReference type="PANTHER" id="PTHR41248:SF1">
    <property type="entry name" value="NORD PROTEIN"/>
    <property type="match status" value="1"/>
</dbReference>
<dbReference type="InterPro" id="IPR051928">
    <property type="entry name" value="NorD/CobT"/>
</dbReference>
<protein>
    <submittedName>
        <fullName evidence="3">Cobalamin biosynthesis protein CobT VWA domain protein</fullName>
    </submittedName>
</protein>
<dbReference type="Pfam" id="PF11775">
    <property type="entry name" value="CobT_C"/>
    <property type="match status" value="1"/>
</dbReference>
<dbReference type="AlphaFoldDB" id="A0A0A1MCM9"/>